<evidence type="ECO:0000313" key="1">
    <source>
        <dbReference type="EMBL" id="KAJ3528187.1"/>
    </source>
</evidence>
<organism evidence="1 2">
    <name type="scientific">Fusarium decemcellulare</name>
    <dbReference type="NCBI Taxonomy" id="57161"/>
    <lineage>
        <taxon>Eukaryota</taxon>
        <taxon>Fungi</taxon>
        <taxon>Dikarya</taxon>
        <taxon>Ascomycota</taxon>
        <taxon>Pezizomycotina</taxon>
        <taxon>Sordariomycetes</taxon>
        <taxon>Hypocreomycetidae</taxon>
        <taxon>Hypocreales</taxon>
        <taxon>Nectriaceae</taxon>
        <taxon>Fusarium</taxon>
        <taxon>Fusarium decemcellulare species complex</taxon>
    </lineage>
</organism>
<protein>
    <submittedName>
        <fullName evidence="1">Uncharacterized protein</fullName>
    </submittedName>
</protein>
<dbReference type="EMBL" id="JANRMS010001445">
    <property type="protein sequence ID" value="KAJ3528187.1"/>
    <property type="molecule type" value="Genomic_DNA"/>
</dbReference>
<evidence type="ECO:0000313" key="2">
    <source>
        <dbReference type="Proteomes" id="UP001148629"/>
    </source>
</evidence>
<reference evidence="1" key="1">
    <citation type="submission" date="2022-08" db="EMBL/GenBank/DDBJ databases">
        <title>Genome Sequence of Fusarium decemcellulare.</title>
        <authorList>
            <person name="Buettner E."/>
        </authorList>
    </citation>
    <scope>NUCLEOTIDE SEQUENCE</scope>
    <source>
        <strain evidence="1">Babe19</strain>
    </source>
</reference>
<comment type="caution">
    <text evidence="1">The sequence shown here is derived from an EMBL/GenBank/DDBJ whole genome shotgun (WGS) entry which is preliminary data.</text>
</comment>
<proteinExistence type="predicted"/>
<dbReference type="Proteomes" id="UP001148629">
    <property type="component" value="Unassembled WGS sequence"/>
</dbReference>
<keyword evidence="2" id="KW-1185">Reference proteome</keyword>
<name>A0ACC1RYF2_9HYPO</name>
<sequence length="875" mass="98159">MSGLEILGAIATSIALAQAVSGTIKAVNLLREIREIQKQCDGLKREVVTINGFIQDAKRQTSHPSHSPETPPQEHPSVTLATRELEEILKEINRVVDKYQRPHKWPQRITNKLQWAFEAKKIEELQRQAQTTKANLHTAVTFRVSSMVERIDVRQEVLLQSVTQHMISHALATQIKPENSPILLENSDHNPVQTPQTSSDQHVPRIGSFGDSTTESLEVTEIQRLSVTGDGNRGTTYVKQESLVKVTTIQPLGSRRCGRDCQCRCHWSQQYNSGAWIRPLLGSWLVKYKAAEGSCRMKCGTNVGVELEYQLPRWLWTGVLAFQAYQGPSLTCSLRPSRTIPRSDYVWGIVRFPPVLRDAIKDGLVLFPDDKNPGGQSLIESAVLFNCYESVGILLELWNNLLPQQGLPSRVVYQISFNFAVRPELEDDEPVNSLLTKVRSFAEIDQVVGQTEVHTAVLEGAGIPEALRQQPWAIDELDDSGRAPIHHAVKYNNTSALEQLIAAGADINRRDWRGETPLIVGASLGRVEVIRLLLEHKECRRQINQGDNDGLTALHKAARDACPEMVRMLLEAGSSAKKGNINGLVPLHMLACSKSDQQTTREIIRLLQDRHAHLDVRDKQGETPAFEAVTFNNLPVLRALVDAGASLSTISKHPQNILHNAARFADVDTLSYLASQNLTDLDPKLEDTDNDTSLDLLAWCLEANEWQLISRGRRPSPAEQEAFRALYFDLLFHYLLRHMSTLKRLLLAAEKGDASASSQNIATLINKSDAGNRLDDVRWYRSIGGYVKDERWDVVMDIVQEEYDETFEELGQVRTKMNGETVDSDSDASSDQSFTDYCDEESDDYSDALSEKAFTDSYEEDEEDTSKWETESCGF</sequence>
<accession>A0ACC1RYF2</accession>
<gene>
    <name evidence="1" type="ORF">NM208_g10319</name>
</gene>